<protein>
    <recommendedName>
        <fullName evidence="1">Autotransporter domain-containing protein</fullName>
    </recommendedName>
</protein>
<reference evidence="2 3" key="1">
    <citation type="submission" date="2013-11" db="EMBL/GenBank/DDBJ databases">
        <title>The Genome Sequence of Eikenella corrodens CC92I.</title>
        <authorList>
            <consortium name="The Broad Institute Genomics Platform"/>
            <person name="Earl A."/>
            <person name="Allen-Vercoe E."/>
            <person name="Daigneault M."/>
            <person name="Young S.K."/>
            <person name="Zeng Q."/>
            <person name="Gargeya S."/>
            <person name="Fitzgerald M."/>
            <person name="Abouelleil A."/>
            <person name="Alvarado L."/>
            <person name="Chapman S.B."/>
            <person name="Gainer-Dewar J."/>
            <person name="Goldberg J."/>
            <person name="Griggs A."/>
            <person name="Gujja S."/>
            <person name="Hansen M."/>
            <person name="Howarth C."/>
            <person name="Imamovic A."/>
            <person name="Ireland A."/>
            <person name="Larimer J."/>
            <person name="McCowan C."/>
            <person name="Murphy C."/>
            <person name="Pearson M."/>
            <person name="Poon T.W."/>
            <person name="Priest M."/>
            <person name="Roberts A."/>
            <person name="Saif S."/>
            <person name="Shea T."/>
            <person name="Sykes S."/>
            <person name="Wortman J."/>
            <person name="Nusbaum C."/>
            <person name="Birren B."/>
        </authorList>
    </citation>
    <scope>NUCLEOTIDE SEQUENCE [LARGE SCALE GENOMIC DNA]</scope>
    <source>
        <strain evidence="2 3">CC92I</strain>
    </source>
</reference>
<gene>
    <name evidence="2" type="ORF">HMPREF1177_01809</name>
</gene>
<dbReference type="InterPro" id="IPR006315">
    <property type="entry name" value="OM_autotransptr_brl_dom"/>
</dbReference>
<dbReference type="PATRIC" id="fig|1073362.3.peg.2063"/>
<dbReference type="PANTHER" id="PTHR35037:SF3">
    <property type="entry name" value="C-TERMINAL REGION OF AIDA-LIKE PROTEIN"/>
    <property type="match status" value="1"/>
</dbReference>
<keyword evidence="3" id="KW-1185">Reference proteome</keyword>
<dbReference type="SUPFAM" id="SSF103515">
    <property type="entry name" value="Autotransporter"/>
    <property type="match status" value="1"/>
</dbReference>
<organism evidence="2 3">
    <name type="scientific">Eikenella corrodens CC92I</name>
    <dbReference type="NCBI Taxonomy" id="1073362"/>
    <lineage>
        <taxon>Bacteria</taxon>
        <taxon>Pseudomonadati</taxon>
        <taxon>Pseudomonadota</taxon>
        <taxon>Betaproteobacteria</taxon>
        <taxon>Neisseriales</taxon>
        <taxon>Neisseriaceae</taxon>
        <taxon>Eikenella</taxon>
    </lineage>
</organism>
<name>V7ICF9_EIKCO</name>
<dbReference type="PANTHER" id="PTHR35037">
    <property type="entry name" value="C-TERMINAL REGION OF AIDA-LIKE PROTEIN"/>
    <property type="match status" value="1"/>
</dbReference>
<evidence type="ECO:0000313" key="2">
    <source>
        <dbReference type="EMBL" id="ETA82981.1"/>
    </source>
</evidence>
<evidence type="ECO:0000259" key="1">
    <source>
        <dbReference type="PROSITE" id="PS51208"/>
    </source>
</evidence>
<proteinExistence type="predicted"/>
<dbReference type="InterPro" id="IPR051551">
    <property type="entry name" value="Autotransporter_adhesion"/>
</dbReference>
<dbReference type="Pfam" id="PF03797">
    <property type="entry name" value="Autotransporter"/>
    <property type="match status" value="1"/>
</dbReference>
<dbReference type="InterPro" id="IPR036709">
    <property type="entry name" value="Autotransporte_beta_dom_sf"/>
</dbReference>
<dbReference type="Proteomes" id="UP000018554">
    <property type="component" value="Unassembled WGS sequence"/>
</dbReference>
<comment type="caution">
    <text evidence="2">The sequence shown here is derived from an EMBL/GenBank/DDBJ whole genome shotgun (WGS) entry which is preliminary data.</text>
</comment>
<dbReference type="RefSeq" id="WP_023887780.1">
    <property type="nucleotide sequence ID" value="NZ_KI635564.1"/>
</dbReference>
<dbReference type="InterPro" id="IPR005546">
    <property type="entry name" value="Autotransporte_beta"/>
</dbReference>
<dbReference type="NCBIfam" id="TIGR01414">
    <property type="entry name" value="autotrans_barl"/>
    <property type="match status" value="1"/>
</dbReference>
<dbReference type="GO" id="GO:0019867">
    <property type="term" value="C:outer membrane"/>
    <property type="evidence" value="ECO:0007669"/>
    <property type="project" value="InterPro"/>
</dbReference>
<dbReference type="AlphaFoldDB" id="V7ICF9"/>
<dbReference type="HOGENOM" id="CLU_002551_9_1_4"/>
<feature type="domain" description="Autotransporter" evidence="1">
    <location>
        <begin position="103"/>
        <end position="390"/>
    </location>
</feature>
<dbReference type="Gene3D" id="2.40.128.130">
    <property type="entry name" value="Autotransporter beta-domain"/>
    <property type="match status" value="1"/>
</dbReference>
<dbReference type="EMBL" id="AZGQ01000011">
    <property type="protein sequence ID" value="ETA82981.1"/>
    <property type="molecule type" value="Genomic_DNA"/>
</dbReference>
<sequence>MPLTSKKASPTVNAIFTGTANTTNAGQAQLVLKSTAGGKNVYAWTLFADPNAGPSTYIYAPAVAGYVLMPQVNQEIGHHTIGTLHERRGENQTLAWDDCARCGEQAKGQTWTRLLGSRLDSDGKERFNFETKMGGFQIGHDLAVHRNDKGGHRLTGGYLAYTRATTDFFDRYRAVNGSISPDHYSGKGTTDAVSLGLSNTYYAANGSYFDLVGQLSWLRNKYQDRDSASVKQNGWGAALSAEVGRPFALGSHADNQGGWLIEPQAQLVYQYVGLKDFNDGIRQVSQDKQHSLRGRLGARLAYNGPSRSLRTNTFYAVANVWHDFIKPHGVDIGEDNVREKRNATWGEVGLGAQLPVSNNAYVYGDARYQHNFGSTSRHGYRGSVGFKYTWK</sequence>
<accession>V7ICF9</accession>
<dbReference type="SMART" id="SM00869">
    <property type="entry name" value="Autotransporter"/>
    <property type="match status" value="1"/>
</dbReference>
<evidence type="ECO:0000313" key="3">
    <source>
        <dbReference type="Proteomes" id="UP000018554"/>
    </source>
</evidence>
<dbReference type="PROSITE" id="PS51208">
    <property type="entry name" value="AUTOTRANSPORTER"/>
    <property type="match status" value="1"/>
</dbReference>